<dbReference type="InterPro" id="IPR013381">
    <property type="entry name" value="CRISPR-assoc_prot_Cse1"/>
</dbReference>
<dbReference type="Pfam" id="PF09481">
    <property type="entry name" value="CRISPR_Cse1"/>
    <property type="match status" value="1"/>
</dbReference>
<organism evidence="1 2">
    <name type="scientific">Bifidobacterium asteroides</name>
    <dbReference type="NCBI Taxonomy" id="1684"/>
    <lineage>
        <taxon>Bacteria</taxon>
        <taxon>Bacillati</taxon>
        <taxon>Actinomycetota</taxon>
        <taxon>Actinomycetes</taxon>
        <taxon>Bifidobacteriales</taxon>
        <taxon>Bifidobacteriaceae</taxon>
        <taxon>Bifidobacterium</taxon>
    </lineage>
</organism>
<sequence length="611" mass="69573">MQDIDEAIGGGNSSYNLLEEPWIKIIYLDGRDGVVSLRDVLINAHIIKKFANDMPNQDLPLLRLLEAVLYRAYGMYYGSRLGERRASELRKLWKKEWQTGHFNPQIIRAYFDRFHKRFNLFDSEYPFYQTPGLAYPSKDAEFDSVGELEGDVPKADKFVFSMRSRNNLDKLPSADAARWLLFFQAYDIGGIKSQVLGETHIKKGRVYAPKARVQTGWLGALGCVYLEQDSLFRTLMLNWCLFNPYGKTEKDIWFGNPNDLPAWEREPAGPDLNNHYHLTGIVDLYTLQSRRVRLIPDQSGQNVIGVISCYGDVIQAHNMDSLEPMSAWRYGTEQQRKELQLPTVPRVPVTFAADKAIWRQLQPLVSAGNDGAGESEDTRPGVIKWLEDLLINGCLGDEASGSVLKLARIHTQAMIYGERYHSKYVDSVDDSLDASVQLFRLDSAAVDVIVTAVEQAEKSVNALARLAGSLEESSGNQANEDSVTKSQQDRYKIAYEAVKERAYESLDSLFRERISDYTPVADIEDYRQEWYDAIHRKLLDIGRECRENASAPSFAVRYIRKSQKTTKDGRKEKGSQDLSAAVLFFYFEKRLNDYLGHLPRGMQSISEETEV</sequence>
<dbReference type="NCBIfam" id="TIGR02547">
    <property type="entry name" value="casA_cse1"/>
    <property type="match status" value="1"/>
</dbReference>
<protein>
    <submittedName>
        <fullName evidence="1">CRISPR-associated protein, Cse1 family</fullName>
    </submittedName>
</protein>
<proteinExistence type="predicted"/>
<comment type="caution">
    <text evidence="1">The sequence shown here is derived from an EMBL/GenBank/DDBJ whole genome shotgun (WGS) entry which is preliminary data.</text>
</comment>
<dbReference type="EMBL" id="JWME01000013">
    <property type="protein sequence ID" value="KJY49249.1"/>
    <property type="molecule type" value="Genomic_DNA"/>
</dbReference>
<gene>
    <name evidence="1" type="primary">cse1</name>
    <name evidence="1" type="ORF">JF69_13430</name>
</gene>
<evidence type="ECO:0000313" key="2">
    <source>
        <dbReference type="Proteomes" id="UP000033648"/>
    </source>
</evidence>
<accession>A0A0F4KTB7</accession>
<dbReference type="PATRIC" id="fig|1684.4.peg.1445"/>
<reference evidence="1 2" key="1">
    <citation type="submission" date="2014-12" db="EMBL/GenBank/DDBJ databases">
        <title>Comparative genomics of the lactic acid bacteria isolated from the honey bee gut.</title>
        <authorList>
            <person name="Ellegaard K.M."/>
            <person name="Tamarit D."/>
            <person name="Javelind E."/>
            <person name="Olofsson T."/>
            <person name="Andersson S.G."/>
            <person name="Vasquez A."/>
        </authorList>
    </citation>
    <scope>NUCLEOTIDE SEQUENCE [LARGE SCALE GENOMIC DNA]</scope>
    <source>
        <strain evidence="1 2">Bin2</strain>
    </source>
</reference>
<dbReference type="Proteomes" id="UP000033648">
    <property type="component" value="Unassembled WGS sequence"/>
</dbReference>
<evidence type="ECO:0000313" key="1">
    <source>
        <dbReference type="EMBL" id="KJY49249.1"/>
    </source>
</evidence>
<dbReference type="Gene3D" id="1.10.132.100">
    <property type="match status" value="1"/>
</dbReference>
<dbReference type="AlphaFoldDB" id="A0A0F4KTB7"/>
<name>A0A0F4KTB7_9BIFI</name>